<organism evidence="2 3">
    <name type="scientific">Xanthomonas dyei</name>
    <dbReference type="NCBI Taxonomy" id="743699"/>
    <lineage>
        <taxon>Bacteria</taxon>
        <taxon>Pseudomonadati</taxon>
        <taxon>Pseudomonadota</taxon>
        <taxon>Gammaproteobacteria</taxon>
        <taxon>Lysobacterales</taxon>
        <taxon>Lysobacteraceae</taxon>
        <taxon>Xanthomonas</taxon>
    </lineage>
</organism>
<evidence type="ECO:0000313" key="3">
    <source>
        <dbReference type="Proteomes" id="UP001304534"/>
    </source>
</evidence>
<dbReference type="NCBIfam" id="NF041377">
    <property type="entry name" value="XopX"/>
    <property type="match status" value="1"/>
</dbReference>
<reference evidence="2 3" key="1">
    <citation type="submission" date="2022-08" db="EMBL/GenBank/DDBJ databases">
        <title>Whole genome sequencing-based tracing of a 2022 introduction and outbreak of Xanthomonas hortorum pv. pelargonii.</title>
        <authorList>
            <person name="Iruegas-Bocardo F."/>
            <person name="Weisberg A.K."/>
            <person name="Riutta E.R."/>
            <person name="Kilday K."/>
            <person name="Bonkowski J.C."/>
            <person name="Creswell T."/>
            <person name="Daughtrey M.L."/>
            <person name="Rane K."/>
            <person name="Grunwald N.J."/>
            <person name="Chang J.H."/>
            <person name="Putnam M.L."/>
        </authorList>
    </citation>
    <scope>NUCLEOTIDE SEQUENCE [LARGE SCALE GENOMIC DNA]</scope>
    <source>
        <strain evidence="2 3">22-325</strain>
    </source>
</reference>
<protein>
    <submittedName>
        <fullName evidence="2">Type III secretion system effector protein</fullName>
    </submittedName>
</protein>
<evidence type="ECO:0000313" key="2">
    <source>
        <dbReference type="EMBL" id="WOB27006.1"/>
    </source>
</evidence>
<proteinExistence type="predicted"/>
<evidence type="ECO:0000256" key="1">
    <source>
        <dbReference type="SAM" id="MobiDB-lite"/>
    </source>
</evidence>
<keyword evidence="3" id="KW-1185">Reference proteome</keyword>
<name>A0ABZ0DEU0_9XANT</name>
<accession>A0ABZ0DEU0</accession>
<dbReference type="EMBL" id="CP103840">
    <property type="protein sequence ID" value="WOB27006.1"/>
    <property type="molecule type" value="Genomic_DNA"/>
</dbReference>
<feature type="compositionally biased region" description="Polar residues" evidence="1">
    <location>
        <begin position="585"/>
        <end position="594"/>
    </location>
</feature>
<dbReference type="Proteomes" id="UP001304534">
    <property type="component" value="Chromosome"/>
</dbReference>
<gene>
    <name evidence="2" type="ORF">NYR99_03210</name>
</gene>
<feature type="compositionally biased region" description="Low complexity" evidence="1">
    <location>
        <begin position="635"/>
        <end position="644"/>
    </location>
</feature>
<feature type="region of interest" description="Disordered" evidence="1">
    <location>
        <begin position="565"/>
        <end position="644"/>
    </location>
</feature>
<sequence length="644" mass="67985">MSATASSAASNLWSLVDLRSMLQIHADDPAFLRVVRSLGSESGGPASLEMCRQSVSELRDVVADRENGLENRLRQQLLGDIKAVEDALHPLEHGTPALGRTLKSLANLVNLWPLAVPSPLLGNQAKTFAYSIAAATRGVMTLSASALRPTADGLPFPLMGGQLGRDANEMHLYSILLNGMFLGTELPKKFGNPSTRHQAEAVENNLGFAAAASAACAALVLTPFFWHSINALGNRLYQRASHMGANLAQRAGLPAHAERMRTALTPGQITTQLRTQLDEIGQAILSGRDAFQQARRDFSGEEDGGELTRTLNAQCTHLLETLDRCSKRLSAALHADQDQPAAIPRQIDNHDFSSKLTLALLGGGVTGLTVYLIQPDRIGTVDLIADSIVVTTAMLQSTFNANANRQDAMERFKAMCSSSMVMALALGAEKLSKTFADKSLIEASSASPYYAGAIMSLMAVTMPGPMARGSELAMNWGGRQITRGRQQIMRMFKGPDGTPLATGLPGTQQELQERTRSTLAYFLSLKQEDQQAYGQLVAEAALQAVQDAGATAPTRPSSVVITEIEEGSEGAEPPVAPTTADGTAGPSTIQTATTGVKGGVDGATESEIDDHAGGSATPTSTEHTVAPEAGTDPHASASSSSPVH</sequence>